<dbReference type="InterPro" id="IPR003594">
    <property type="entry name" value="HATPase_dom"/>
</dbReference>
<keyword evidence="12" id="KW-0902">Two-component regulatory system</keyword>
<feature type="transmembrane region" description="Helical" evidence="15">
    <location>
        <begin position="315"/>
        <end position="335"/>
    </location>
</feature>
<evidence type="ECO:0000313" key="18">
    <source>
        <dbReference type="Proteomes" id="UP000616608"/>
    </source>
</evidence>
<feature type="coiled-coil region" evidence="14">
    <location>
        <begin position="86"/>
        <end position="113"/>
    </location>
</feature>
<dbReference type="InterPro" id="IPR036097">
    <property type="entry name" value="HisK_dim/P_sf"/>
</dbReference>
<dbReference type="FunFam" id="1.10.287.130:FF:000008">
    <property type="entry name" value="Two-component sensor histidine kinase"/>
    <property type="match status" value="1"/>
</dbReference>
<dbReference type="PANTHER" id="PTHR45528:SF1">
    <property type="entry name" value="SENSOR HISTIDINE KINASE CPXA"/>
    <property type="match status" value="1"/>
</dbReference>
<evidence type="ECO:0000256" key="5">
    <source>
        <dbReference type="ARBA" id="ARBA00022553"/>
    </source>
</evidence>
<evidence type="ECO:0000256" key="3">
    <source>
        <dbReference type="ARBA" id="ARBA00012438"/>
    </source>
</evidence>
<comment type="subcellular location">
    <subcellularLocation>
        <location evidence="2">Cell membrane</location>
        <topology evidence="2">Multi-pass membrane protein</topology>
    </subcellularLocation>
</comment>
<evidence type="ECO:0000256" key="6">
    <source>
        <dbReference type="ARBA" id="ARBA00022679"/>
    </source>
</evidence>
<dbReference type="RefSeq" id="WP_188614897.1">
    <property type="nucleotide sequence ID" value="NZ_BMJT01000006.1"/>
</dbReference>
<feature type="transmembrane region" description="Helical" evidence="15">
    <location>
        <begin position="355"/>
        <end position="373"/>
    </location>
</feature>
<evidence type="ECO:0000256" key="15">
    <source>
        <dbReference type="SAM" id="Phobius"/>
    </source>
</evidence>
<dbReference type="Gene3D" id="1.10.287.130">
    <property type="match status" value="1"/>
</dbReference>
<evidence type="ECO:0000313" key="17">
    <source>
        <dbReference type="EMBL" id="GGG25281.1"/>
    </source>
</evidence>
<dbReference type="PRINTS" id="PR00344">
    <property type="entry name" value="BCTRLSENSOR"/>
</dbReference>
<evidence type="ECO:0000256" key="7">
    <source>
        <dbReference type="ARBA" id="ARBA00022692"/>
    </source>
</evidence>
<dbReference type="InterPro" id="IPR036890">
    <property type="entry name" value="HATPase_C_sf"/>
</dbReference>
<dbReference type="Proteomes" id="UP000616608">
    <property type="component" value="Unassembled WGS sequence"/>
</dbReference>
<keyword evidence="9 17" id="KW-0418">Kinase</keyword>
<dbReference type="PANTHER" id="PTHR45528">
    <property type="entry name" value="SENSOR HISTIDINE KINASE CPXA"/>
    <property type="match status" value="1"/>
</dbReference>
<dbReference type="AlphaFoldDB" id="A0A917LHW8"/>
<dbReference type="InterPro" id="IPR004358">
    <property type="entry name" value="Sig_transdc_His_kin-like_C"/>
</dbReference>
<dbReference type="InterPro" id="IPR003661">
    <property type="entry name" value="HisK_dim/P_dom"/>
</dbReference>
<evidence type="ECO:0000256" key="4">
    <source>
        <dbReference type="ARBA" id="ARBA00022475"/>
    </source>
</evidence>
<organism evidence="17 18">
    <name type="scientific">Lysinibacillus alkalisoli</name>
    <dbReference type="NCBI Taxonomy" id="1911548"/>
    <lineage>
        <taxon>Bacteria</taxon>
        <taxon>Bacillati</taxon>
        <taxon>Bacillota</taxon>
        <taxon>Bacilli</taxon>
        <taxon>Bacillales</taxon>
        <taxon>Bacillaceae</taxon>
        <taxon>Lysinibacillus</taxon>
    </lineage>
</organism>
<feature type="transmembrane region" description="Helical" evidence="15">
    <location>
        <begin position="275"/>
        <end position="294"/>
    </location>
</feature>
<evidence type="ECO:0000256" key="13">
    <source>
        <dbReference type="ARBA" id="ARBA00023136"/>
    </source>
</evidence>
<proteinExistence type="predicted"/>
<evidence type="ECO:0000256" key="11">
    <source>
        <dbReference type="ARBA" id="ARBA00022989"/>
    </source>
</evidence>
<evidence type="ECO:0000256" key="12">
    <source>
        <dbReference type="ARBA" id="ARBA00023012"/>
    </source>
</evidence>
<keyword evidence="18" id="KW-1185">Reference proteome</keyword>
<evidence type="ECO:0000256" key="9">
    <source>
        <dbReference type="ARBA" id="ARBA00022777"/>
    </source>
</evidence>
<keyword evidence="8" id="KW-0547">Nucleotide-binding</keyword>
<keyword evidence="5" id="KW-0597">Phosphoprotein</keyword>
<dbReference type="GO" id="GO:0005886">
    <property type="term" value="C:plasma membrane"/>
    <property type="evidence" value="ECO:0007669"/>
    <property type="project" value="UniProtKB-SubCell"/>
</dbReference>
<dbReference type="SUPFAM" id="SSF47384">
    <property type="entry name" value="Homodimeric domain of signal transducing histidine kinase"/>
    <property type="match status" value="1"/>
</dbReference>
<dbReference type="GO" id="GO:0005524">
    <property type="term" value="F:ATP binding"/>
    <property type="evidence" value="ECO:0007669"/>
    <property type="project" value="UniProtKB-KW"/>
</dbReference>
<dbReference type="SMART" id="SM00387">
    <property type="entry name" value="HATPase_c"/>
    <property type="match status" value="1"/>
</dbReference>
<reference evidence="17" key="1">
    <citation type="journal article" date="2014" name="Int. J. Syst. Evol. Microbiol.">
        <title>Complete genome sequence of Corynebacterium casei LMG S-19264T (=DSM 44701T), isolated from a smear-ripened cheese.</title>
        <authorList>
            <consortium name="US DOE Joint Genome Institute (JGI-PGF)"/>
            <person name="Walter F."/>
            <person name="Albersmeier A."/>
            <person name="Kalinowski J."/>
            <person name="Ruckert C."/>
        </authorList>
    </citation>
    <scope>NUCLEOTIDE SEQUENCE</scope>
    <source>
        <strain evidence="17">CGMCC 1.15760</strain>
    </source>
</reference>
<evidence type="ECO:0000259" key="16">
    <source>
        <dbReference type="PROSITE" id="PS50109"/>
    </source>
</evidence>
<dbReference type="Pfam" id="PF02518">
    <property type="entry name" value="HATPase_c"/>
    <property type="match status" value="1"/>
</dbReference>
<comment type="catalytic activity">
    <reaction evidence="1">
        <text>ATP + protein L-histidine = ADP + protein N-phospho-L-histidine.</text>
        <dbReference type="EC" id="2.7.13.3"/>
    </reaction>
</comment>
<keyword evidence="10" id="KW-0067">ATP-binding</keyword>
<reference evidence="17" key="2">
    <citation type="submission" date="2020-09" db="EMBL/GenBank/DDBJ databases">
        <authorList>
            <person name="Sun Q."/>
            <person name="Zhou Y."/>
        </authorList>
    </citation>
    <scope>NUCLEOTIDE SEQUENCE</scope>
    <source>
        <strain evidence="17">CGMCC 1.15760</strain>
    </source>
</reference>
<sequence length="737" mass="85241">MNQKKRQILIFLLATWVIMTAIIVVVRNENLRKQTFDTPYEKALAYFLEEAGPTLINPPRKSEVLKAIKVSETEINEYRYRFGDKESQISNIMQQYEEAIVEAQNNENTERERQVIEERDKKIADIKRNFEDDAYVIDKITLEKEKMVDSYFAQLEDKRKELQEQYPFISYHLTEIESGEDKVKGNSKADALFKKEYHASNDKIAPLYTQTYDEKLLHIFYNEPYNYWPNLNQDDRKNPVSNVTYKYKGQVIVDKALYKASAAYQEYELEQKNKWMYYGIVLSGIVASLILVILKTERSDFLRDAHYITSMSIDLIVMLTLLSYITVLVFAVFLAESLQYQTYTIIFELGFLLPYIIWLGVVYLALLFTNAIYTRVRQAGNLQTLLQESYTMSLLRISKDLLLNRTIFIQTIILLSATFVGGASLVLIFFMGAQIEVFIFLVCFLIGSFCGLVYLARMAYLNRIMKDTESLSKGTLNRPIKVKGKSVFSHHASNLNHLRAGVQQSMTEQAKSERLKTELITNVSHDLRTPLTSIITYTDLLKNENLTPEERRKYVDVLDKKSERLKVLIEDLFEVSKMASGNVELNKQRIDFTELVQQVVGEHEEDLRDKNLDLRLTLPNESLYSVVDGQKMWRLLDNLLINVGKYALPHTRVYVTLQVNERKQIELLIKNIAKYEIGDNVDELFERFKRADKSRHTEGSGLGLAIAQSIVDMHGGTMSISVDGDLFKVAVQLEKTQ</sequence>
<evidence type="ECO:0000256" key="1">
    <source>
        <dbReference type="ARBA" id="ARBA00000085"/>
    </source>
</evidence>
<protein>
    <recommendedName>
        <fullName evidence="3">histidine kinase</fullName>
        <ecNumber evidence="3">2.7.13.3</ecNumber>
    </recommendedName>
</protein>
<feature type="domain" description="Histidine kinase" evidence="16">
    <location>
        <begin position="522"/>
        <end position="737"/>
    </location>
</feature>
<dbReference type="Gene3D" id="3.30.565.10">
    <property type="entry name" value="Histidine kinase-like ATPase, C-terminal domain"/>
    <property type="match status" value="1"/>
</dbReference>
<keyword evidence="6" id="KW-0808">Transferase</keyword>
<evidence type="ECO:0000256" key="2">
    <source>
        <dbReference type="ARBA" id="ARBA00004651"/>
    </source>
</evidence>
<evidence type="ECO:0000256" key="14">
    <source>
        <dbReference type="SAM" id="Coils"/>
    </source>
</evidence>
<dbReference type="EMBL" id="BMJT01000006">
    <property type="protein sequence ID" value="GGG25281.1"/>
    <property type="molecule type" value="Genomic_DNA"/>
</dbReference>
<evidence type="ECO:0000256" key="10">
    <source>
        <dbReference type="ARBA" id="ARBA00022840"/>
    </source>
</evidence>
<feature type="transmembrane region" description="Helical" evidence="15">
    <location>
        <begin position="437"/>
        <end position="456"/>
    </location>
</feature>
<comment type="caution">
    <text evidence="17">The sequence shown here is derived from an EMBL/GenBank/DDBJ whole genome shotgun (WGS) entry which is preliminary data.</text>
</comment>
<keyword evidence="4" id="KW-1003">Cell membrane</keyword>
<keyword evidence="14" id="KW-0175">Coiled coil</keyword>
<accession>A0A917LHW8</accession>
<dbReference type="GO" id="GO:0000155">
    <property type="term" value="F:phosphorelay sensor kinase activity"/>
    <property type="evidence" value="ECO:0007669"/>
    <property type="project" value="InterPro"/>
</dbReference>
<keyword evidence="13 15" id="KW-0472">Membrane</keyword>
<dbReference type="SUPFAM" id="SSF55874">
    <property type="entry name" value="ATPase domain of HSP90 chaperone/DNA topoisomerase II/histidine kinase"/>
    <property type="match status" value="1"/>
</dbReference>
<keyword evidence="11 15" id="KW-1133">Transmembrane helix</keyword>
<dbReference type="EC" id="2.7.13.3" evidence="3"/>
<name>A0A917LHW8_9BACI</name>
<keyword evidence="7 15" id="KW-0812">Transmembrane</keyword>
<dbReference type="Pfam" id="PF00512">
    <property type="entry name" value="HisKA"/>
    <property type="match status" value="1"/>
</dbReference>
<dbReference type="PROSITE" id="PS50109">
    <property type="entry name" value="HIS_KIN"/>
    <property type="match status" value="1"/>
</dbReference>
<dbReference type="InterPro" id="IPR050398">
    <property type="entry name" value="HssS/ArlS-like"/>
</dbReference>
<evidence type="ECO:0000256" key="8">
    <source>
        <dbReference type="ARBA" id="ARBA00022741"/>
    </source>
</evidence>
<feature type="transmembrane region" description="Helical" evidence="15">
    <location>
        <begin position="407"/>
        <end position="431"/>
    </location>
</feature>
<gene>
    <name evidence="17" type="ORF">GCM10007425_19840</name>
</gene>
<feature type="transmembrane region" description="Helical" evidence="15">
    <location>
        <begin position="7"/>
        <end position="26"/>
    </location>
</feature>
<dbReference type="CDD" id="cd00082">
    <property type="entry name" value="HisKA"/>
    <property type="match status" value="1"/>
</dbReference>
<dbReference type="InterPro" id="IPR005467">
    <property type="entry name" value="His_kinase_dom"/>
</dbReference>
<dbReference type="SMART" id="SM00388">
    <property type="entry name" value="HisKA"/>
    <property type="match status" value="1"/>
</dbReference>